<sequence>MAVMFKGFRSFLLRGNVVDLAVGIVIGAAFTAVVTGFVAAFLTPLIGIASGAVGDFSKEAFTVTGVTFPYGAFLQALISFVLVAAVIYFAVVMPVGKLQNRFNPVKDTPVAKADCPECLSTVPAAATRCAHCTSELAGRPGFPAQAAAAAAAR</sequence>
<dbReference type="InterPro" id="IPR037673">
    <property type="entry name" value="MSC/AndL"/>
</dbReference>
<dbReference type="PROSITE" id="PS01327">
    <property type="entry name" value="MSCL"/>
    <property type="match status" value="1"/>
</dbReference>
<proteinExistence type="inferred from homology"/>
<gene>
    <name evidence="11" type="primary">mscL1</name>
    <name evidence="10" type="synonym">mscL</name>
    <name evidence="11" type="ordered locus">KSE_16480</name>
</gene>
<dbReference type="Proteomes" id="UP000007076">
    <property type="component" value="Chromosome"/>
</dbReference>
<keyword evidence="12" id="KW-1185">Reference proteome</keyword>
<dbReference type="InterPro" id="IPR019823">
    <property type="entry name" value="Mechanosensitive_channel_CS"/>
</dbReference>
<dbReference type="HAMAP" id="MF_00115">
    <property type="entry name" value="MscL"/>
    <property type="match status" value="1"/>
</dbReference>
<dbReference type="InterPro" id="IPR001185">
    <property type="entry name" value="MS_channel"/>
</dbReference>
<keyword evidence="8 10" id="KW-0472">Membrane</keyword>
<organism evidence="11 12">
    <name type="scientific">Kitasatospora setae (strain ATCC 33774 / DSM 43861 / JCM 3304 / KCC A-0304 / NBRC 14216 / KM-6054)</name>
    <name type="common">Streptomyces setae</name>
    <dbReference type="NCBI Taxonomy" id="452652"/>
    <lineage>
        <taxon>Bacteria</taxon>
        <taxon>Bacillati</taxon>
        <taxon>Actinomycetota</taxon>
        <taxon>Actinomycetes</taxon>
        <taxon>Kitasatosporales</taxon>
        <taxon>Streptomycetaceae</taxon>
        <taxon>Kitasatospora</taxon>
    </lineage>
</organism>
<evidence type="ECO:0000256" key="4">
    <source>
        <dbReference type="ARBA" id="ARBA00022475"/>
    </source>
</evidence>
<dbReference type="eggNOG" id="COG1970">
    <property type="taxonomic scope" value="Bacteria"/>
</dbReference>
<dbReference type="GO" id="GO:0005886">
    <property type="term" value="C:plasma membrane"/>
    <property type="evidence" value="ECO:0007669"/>
    <property type="project" value="UniProtKB-SubCell"/>
</dbReference>
<keyword evidence="3 10" id="KW-0813">Transport</keyword>
<evidence type="ECO:0000256" key="7">
    <source>
        <dbReference type="ARBA" id="ARBA00023065"/>
    </source>
</evidence>
<feature type="transmembrane region" description="Helical" evidence="10">
    <location>
        <begin position="68"/>
        <end position="91"/>
    </location>
</feature>
<reference evidence="11 12" key="1">
    <citation type="journal article" date="2010" name="DNA Res.">
        <title>Genome sequence of Kitasatospora setae NBRC 14216T: an evolutionary snapshot of the family Streptomycetaceae.</title>
        <authorList>
            <person name="Ichikawa N."/>
            <person name="Oguchi A."/>
            <person name="Ikeda H."/>
            <person name="Ishikawa J."/>
            <person name="Kitani S."/>
            <person name="Watanabe Y."/>
            <person name="Nakamura S."/>
            <person name="Katano Y."/>
            <person name="Kishi E."/>
            <person name="Sasagawa M."/>
            <person name="Ankai A."/>
            <person name="Fukui S."/>
            <person name="Hashimoto Y."/>
            <person name="Kamata S."/>
            <person name="Otoguro M."/>
            <person name="Tanikawa S."/>
            <person name="Nihira T."/>
            <person name="Horinouchi S."/>
            <person name="Ohnishi Y."/>
            <person name="Hayakawa M."/>
            <person name="Kuzuyama T."/>
            <person name="Arisawa A."/>
            <person name="Nomoto F."/>
            <person name="Miura H."/>
            <person name="Takahashi Y."/>
            <person name="Fujita N."/>
        </authorList>
    </citation>
    <scope>NUCLEOTIDE SEQUENCE [LARGE SCALE GENOMIC DNA]</scope>
    <source>
        <strain evidence="12">ATCC 33774 / DSM 43861 / JCM 3304 / KCC A-0304 / NBRC 14216 / KM-6054</strain>
    </source>
</reference>
<keyword evidence="6 10" id="KW-1133">Transmembrane helix</keyword>
<evidence type="ECO:0000256" key="9">
    <source>
        <dbReference type="ARBA" id="ARBA00023303"/>
    </source>
</evidence>
<dbReference type="PATRIC" id="fig|452652.3.peg.1651"/>
<dbReference type="AlphaFoldDB" id="E4N8E2"/>
<comment type="similarity">
    <text evidence="2 10">Belongs to the MscL family.</text>
</comment>
<evidence type="ECO:0000313" key="12">
    <source>
        <dbReference type="Proteomes" id="UP000007076"/>
    </source>
</evidence>
<keyword evidence="4 10" id="KW-1003">Cell membrane</keyword>
<evidence type="ECO:0000256" key="3">
    <source>
        <dbReference type="ARBA" id="ARBA00022448"/>
    </source>
</evidence>
<dbReference type="HOGENOM" id="CLU_095787_2_3_11"/>
<dbReference type="SUPFAM" id="SSF81330">
    <property type="entry name" value="Gated mechanosensitive channel"/>
    <property type="match status" value="1"/>
</dbReference>
<dbReference type="STRING" id="452652.KSE_16480"/>
<dbReference type="Pfam" id="PF01741">
    <property type="entry name" value="MscL"/>
    <property type="match status" value="1"/>
</dbReference>
<keyword evidence="7 10" id="KW-0406">Ion transport</keyword>
<accession>E4N8E2</accession>
<evidence type="ECO:0000256" key="2">
    <source>
        <dbReference type="ARBA" id="ARBA00007254"/>
    </source>
</evidence>
<comment type="function">
    <text evidence="10">Channel that opens in response to stretch forces in the membrane lipid bilayer. May participate in the regulation of osmotic pressure changes within the cell.</text>
</comment>
<dbReference type="EMBL" id="AP010968">
    <property type="protein sequence ID" value="BAJ27473.1"/>
    <property type="molecule type" value="Genomic_DNA"/>
</dbReference>
<feature type="transmembrane region" description="Helical" evidence="10">
    <location>
        <begin position="20"/>
        <end position="48"/>
    </location>
</feature>
<dbReference type="NCBIfam" id="TIGR00220">
    <property type="entry name" value="mscL"/>
    <property type="match status" value="1"/>
</dbReference>
<evidence type="ECO:0000313" key="11">
    <source>
        <dbReference type="EMBL" id="BAJ27473.1"/>
    </source>
</evidence>
<name>E4N8E2_KITSK</name>
<dbReference type="PANTHER" id="PTHR30266">
    <property type="entry name" value="MECHANOSENSITIVE CHANNEL MSCL"/>
    <property type="match status" value="1"/>
</dbReference>
<comment type="subcellular location">
    <subcellularLocation>
        <location evidence="1 10">Cell membrane</location>
        <topology evidence="1 10">Multi-pass membrane protein</topology>
    </subcellularLocation>
</comment>
<evidence type="ECO:0000256" key="5">
    <source>
        <dbReference type="ARBA" id="ARBA00022692"/>
    </source>
</evidence>
<protein>
    <recommendedName>
        <fullName evidence="10">Large-conductance mechanosensitive channel</fullName>
    </recommendedName>
</protein>
<dbReference type="Gene3D" id="1.10.1200.120">
    <property type="entry name" value="Large-conductance mechanosensitive channel, MscL, domain 1"/>
    <property type="match status" value="1"/>
</dbReference>
<evidence type="ECO:0000256" key="6">
    <source>
        <dbReference type="ARBA" id="ARBA00022989"/>
    </source>
</evidence>
<evidence type="ECO:0000256" key="8">
    <source>
        <dbReference type="ARBA" id="ARBA00023136"/>
    </source>
</evidence>
<dbReference type="GO" id="GO:0008381">
    <property type="term" value="F:mechanosensitive monoatomic ion channel activity"/>
    <property type="evidence" value="ECO:0007669"/>
    <property type="project" value="UniProtKB-UniRule"/>
</dbReference>
<dbReference type="InterPro" id="IPR036019">
    <property type="entry name" value="MscL_channel"/>
</dbReference>
<keyword evidence="9 10" id="KW-0407">Ion channel</keyword>
<evidence type="ECO:0000256" key="1">
    <source>
        <dbReference type="ARBA" id="ARBA00004651"/>
    </source>
</evidence>
<evidence type="ECO:0000256" key="10">
    <source>
        <dbReference type="HAMAP-Rule" id="MF_00115"/>
    </source>
</evidence>
<dbReference type="KEGG" id="ksk:KSE_16480"/>
<dbReference type="PANTHER" id="PTHR30266:SF2">
    <property type="entry name" value="LARGE-CONDUCTANCE MECHANOSENSITIVE CHANNEL"/>
    <property type="match status" value="1"/>
</dbReference>
<comment type="subunit">
    <text evidence="10">Homopentamer.</text>
</comment>
<keyword evidence="5 10" id="KW-0812">Transmembrane</keyword>
<dbReference type="PRINTS" id="PR01264">
    <property type="entry name" value="MECHCHANNEL"/>
</dbReference>